<sequence>MIYPRLPVTHLLAAFGFIGTRFFEVCSLHFTEQATAAGRQ</sequence>
<proteinExistence type="predicted"/>
<dbReference type="AlphaFoldDB" id="A0A3G7TSB5"/>
<evidence type="ECO:0000313" key="1">
    <source>
        <dbReference type="EMBL" id="AZE49318.1"/>
    </source>
</evidence>
<protein>
    <submittedName>
        <fullName evidence="1">Uncharacterized protein</fullName>
    </submittedName>
</protein>
<organism evidence="1 2">
    <name type="scientific">Pseudomonas chlororaphis</name>
    <dbReference type="NCBI Taxonomy" id="587753"/>
    <lineage>
        <taxon>Bacteria</taxon>
        <taxon>Pseudomonadati</taxon>
        <taxon>Pseudomonadota</taxon>
        <taxon>Gammaproteobacteria</taxon>
        <taxon>Pseudomonadales</taxon>
        <taxon>Pseudomonadaceae</taxon>
        <taxon>Pseudomonas</taxon>
    </lineage>
</organism>
<accession>A0A3G7TSB5</accession>
<gene>
    <name evidence="1" type="ORF">C4K04_3648</name>
</gene>
<dbReference type="Proteomes" id="UP000268048">
    <property type="component" value="Chromosome"/>
</dbReference>
<evidence type="ECO:0000313" key="2">
    <source>
        <dbReference type="Proteomes" id="UP000268048"/>
    </source>
</evidence>
<name>A0A3G7TSB5_9PSED</name>
<dbReference type="EMBL" id="CP027753">
    <property type="protein sequence ID" value="AZE49318.1"/>
    <property type="molecule type" value="Genomic_DNA"/>
</dbReference>
<reference evidence="1 2" key="1">
    <citation type="submission" date="2018-03" db="EMBL/GenBank/DDBJ databases">
        <title>Diversity of phytobeneficial traits revealed by whole-genome analysis of worldwide-isolated phenazine-producing Pseudomonas spp.</title>
        <authorList>
            <person name="Biessy A."/>
            <person name="Novinscak A."/>
            <person name="Blom J."/>
            <person name="Leger G."/>
            <person name="Thomashow L.S."/>
            <person name="Cazorla F.M."/>
            <person name="Josic D."/>
            <person name="Filion M."/>
        </authorList>
    </citation>
    <scope>NUCLEOTIDE SEQUENCE [LARGE SCALE GENOMIC DNA]</scope>
    <source>
        <strain evidence="1 2">B25</strain>
    </source>
</reference>